<feature type="domain" description="YbaK/aminoacyl-tRNA synthetase-associated" evidence="1">
    <location>
        <begin position="103"/>
        <end position="224"/>
    </location>
</feature>
<sequence length="239" mass="25937">MIVVLDESVLAADAACSRGELTLARRSHPAFRKPYACDYNKRSQRDVPLECRESLLPLITMHSHELVQQLDIIDAENLGAHLPAHVVAQLPARGVTVFAVSDDASDTAEFSARYGFGLEDCANTIVIRYRKEGAEHYAALVSLGSLRLDINGAVKTALGAQRLSFAKREAAVEHSGMEFGGITAFGLPDDWRILVDAAVMERSQIVMGAGVRAAKLLLAPEVLRQWPRCEVASLTVAAE</sequence>
<protein>
    <submittedName>
        <fullName evidence="2">Prolyl-tRNA editing enzyme YbaK/EbsC (Cys-tRNA(Pro) deacylase)</fullName>
    </submittedName>
</protein>
<organism evidence="2 3">
    <name type="scientific">Paraburkholderia terricola</name>
    <dbReference type="NCBI Taxonomy" id="169427"/>
    <lineage>
        <taxon>Bacteria</taxon>
        <taxon>Pseudomonadati</taxon>
        <taxon>Pseudomonadota</taxon>
        <taxon>Betaproteobacteria</taxon>
        <taxon>Burkholderiales</taxon>
        <taxon>Burkholderiaceae</taxon>
        <taxon>Paraburkholderia</taxon>
    </lineage>
</organism>
<reference evidence="2 3" key="1">
    <citation type="submission" date="2023-07" db="EMBL/GenBank/DDBJ databases">
        <title>Sorghum-associated microbial communities from plants grown in Nebraska, USA.</title>
        <authorList>
            <person name="Schachtman D."/>
        </authorList>
    </citation>
    <scope>NUCLEOTIDE SEQUENCE [LARGE SCALE GENOMIC DNA]</scope>
    <source>
        <strain evidence="2 3">DS1316</strain>
    </source>
</reference>
<dbReference type="EMBL" id="JAVDRP010000020">
    <property type="protein sequence ID" value="MDR6412555.1"/>
    <property type="molecule type" value="Genomic_DNA"/>
</dbReference>
<dbReference type="SUPFAM" id="SSF55826">
    <property type="entry name" value="YbaK/ProRS associated domain"/>
    <property type="match status" value="1"/>
</dbReference>
<gene>
    <name evidence="2" type="ORF">J2804_005991</name>
</gene>
<dbReference type="PANTHER" id="PTHR30411">
    <property type="entry name" value="CYTOPLASMIC PROTEIN"/>
    <property type="match status" value="1"/>
</dbReference>
<dbReference type="Gene3D" id="3.90.960.10">
    <property type="entry name" value="YbaK/aminoacyl-tRNA synthetase-associated domain"/>
    <property type="match status" value="1"/>
</dbReference>
<keyword evidence="3" id="KW-1185">Reference proteome</keyword>
<dbReference type="InterPro" id="IPR036754">
    <property type="entry name" value="YbaK/aa-tRNA-synt-asso_dom_sf"/>
</dbReference>
<dbReference type="InterPro" id="IPR007214">
    <property type="entry name" value="YbaK/aa-tRNA-synth-assoc-dom"/>
</dbReference>
<dbReference type="CDD" id="cd04939">
    <property type="entry name" value="PA2301"/>
    <property type="match status" value="1"/>
</dbReference>
<dbReference type="Pfam" id="PF04073">
    <property type="entry name" value="tRNA_edit"/>
    <property type="match status" value="1"/>
</dbReference>
<evidence type="ECO:0000259" key="1">
    <source>
        <dbReference type="Pfam" id="PF04073"/>
    </source>
</evidence>
<evidence type="ECO:0000313" key="3">
    <source>
        <dbReference type="Proteomes" id="UP001264340"/>
    </source>
</evidence>
<dbReference type="Proteomes" id="UP001264340">
    <property type="component" value="Unassembled WGS sequence"/>
</dbReference>
<accession>A0ABU1M0M8</accession>
<comment type="caution">
    <text evidence="2">The sequence shown here is derived from an EMBL/GenBank/DDBJ whole genome shotgun (WGS) entry which is preliminary data.</text>
</comment>
<dbReference type="PANTHER" id="PTHR30411:SF1">
    <property type="entry name" value="CYTOPLASMIC PROTEIN"/>
    <property type="match status" value="1"/>
</dbReference>
<proteinExistence type="predicted"/>
<evidence type="ECO:0000313" key="2">
    <source>
        <dbReference type="EMBL" id="MDR6412555.1"/>
    </source>
</evidence>
<name>A0ABU1M0M8_9BURK</name>